<comment type="caution">
    <text evidence="4">The sequence shown here is derived from an EMBL/GenBank/DDBJ whole genome shotgun (WGS) entry which is preliminary data.</text>
</comment>
<evidence type="ECO:0000313" key="4">
    <source>
        <dbReference type="EMBL" id="MCD7039188.1"/>
    </source>
</evidence>
<accession>A0ABS8QUT6</accession>
<feature type="region of interest" description="Disordered" evidence="2">
    <location>
        <begin position="1320"/>
        <end position="1339"/>
    </location>
</feature>
<dbReference type="Pfam" id="PF20178">
    <property type="entry name" value="ToxA_N"/>
    <property type="match status" value="1"/>
</dbReference>
<feature type="compositionally biased region" description="Polar residues" evidence="2">
    <location>
        <begin position="1325"/>
        <end position="1339"/>
    </location>
</feature>
<feature type="compositionally biased region" description="Pro residues" evidence="2">
    <location>
        <begin position="802"/>
        <end position="813"/>
    </location>
</feature>
<organism evidence="4 5">
    <name type="scientific">Pseudomonas petroselini</name>
    <dbReference type="NCBI Taxonomy" id="2899822"/>
    <lineage>
        <taxon>Bacteria</taxon>
        <taxon>Pseudomonadati</taxon>
        <taxon>Pseudomonadota</taxon>
        <taxon>Gammaproteobacteria</taxon>
        <taxon>Pseudomonadales</taxon>
        <taxon>Pseudomonadaceae</taxon>
        <taxon>Pseudomonas</taxon>
    </lineage>
</organism>
<feature type="compositionally biased region" description="Low complexity" evidence="2">
    <location>
        <begin position="786"/>
        <end position="796"/>
    </location>
</feature>
<reference evidence="4 5" key="1">
    <citation type="journal article" date="2022" name="Int. J. Syst. Evol. Microbiol.">
        <title>Pseudomonas petroselini sp. nov., a pathogen causing bacterial rot of parsley in Japan.</title>
        <authorList>
            <person name="Sawada H."/>
            <person name="Fujikawa T."/>
            <person name="Osada S."/>
            <person name="Satou M."/>
        </authorList>
    </citation>
    <scope>NUCLEOTIDE SEQUENCE [LARGE SCALE GENOMIC DNA]</scope>
    <source>
        <strain evidence="4 5">MAFF 311096</strain>
    </source>
</reference>
<evidence type="ECO:0000313" key="5">
    <source>
        <dbReference type="Proteomes" id="UP001154922"/>
    </source>
</evidence>
<evidence type="ECO:0000256" key="2">
    <source>
        <dbReference type="SAM" id="MobiDB-lite"/>
    </source>
</evidence>
<reference evidence="4 5" key="2">
    <citation type="journal article" date="2023" name="Plant Pathol.">
        <title>Dismantling and reorganizing Pseudomonas marginalis sensu#lato.</title>
        <authorList>
            <person name="Sawada H."/>
            <person name="Fujikawa T."/>
            <person name="Satou M."/>
        </authorList>
    </citation>
    <scope>NUCLEOTIDE SEQUENCE [LARGE SCALE GENOMIC DNA]</scope>
    <source>
        <strain evidence="4 5">MAFF 311096</strain>
    </source>
</reference>
<name>A0ABS8QUT6_9PSED</name>
<evidence type="ECO:0000256" key="1">
    <source>
        <dbReference type="SAM" id="Coils"/>
    </source>
</evidence>
<gene>
    <name evidence="4" type="ORF">LRQ20_12675</name>
</gene>
<proteinExistence type="predicted"/>
<dbReference type="RefSeq" id="WP_231808471.1">
    <property type="nucleotide sequence ID" value="NZ_JAJOZG010000005.1"/>
</dbReference>
<evidence type="ECO:0000259" key="3">
    <source>
        <dbReference type="Pfam" id="PF20178"/>
    </source>
</evidence>
<keyword evidence="5" id="KW-1185">Reference proteome</keyword>
<feature type="region of interest" description="Disordered" evidence="2">
    <location>
        <begin position="772"/>
        <end position="813"/>
    </location>
</feature>
<feature type="coiled-coil region" evidence="1">
    <location>
        <begin position="1371"/>
        <end position="1429"/>
    </location>
</feature>
<sequence>MNDTALSPSAKDLLTQLATGPSLREVAAATLRSALAELYPDLDIDPNLAILVTPRWQSVSGEVVPDLPHLQSLAGALARSALTNVALTWIDGEHYLINQTQEQANTHVSVQVDRIAQLINELAPLLFVSYQEQQLDFWNQSGGQNGPRWKTLARTLRNLWNVHTVDDWDDDECAMARNVFHYPEYAQRQPHDNYDAHAYLIDIDEQADSVSKHLNVTSMALVVGQLGTRELILGYSIATGYKKFSSMKAFGEYLAPHPHLFAGREIHWRLFEPSGNFFEYQASSLISLQIEALRHIAFDDEDIKPLSPADSAKKELHAFTQQDQSRLGWVRDSLPGWLQQASSPDQSAYGRYMMDLAALNLQENGKTYMDDIPAVGDFARDALRAQMIKDHPEAANVNLENVQIAVTSAVVWGTLAVPGQTQTQTFTLTELALENLIALPLGNQVVIYRNGTVTPTWMTAQYLEKLITQVDIGKHYPALIKSKLLEDPAQSLRRQKLYTEQLRLQLPLLALQYKIRGLHGLTEQGYRYVCAVMNTETEKQRVDGYPVVIRPLALYPKRRLTTAVDTVDNMFIIGPQAPKNGPCLLYRPLSNEPLMEFASEANLLYEIKQSATLRQSILAWLPDKERTAYGQFVFTGTLPSPWVFTSLLNDPLDALVMTGPIRFGNEVLRNDYFATLFKTHATALANLADRQSVSNAEGRWESLKHMGWQIFTAALPFMGKTVGAASWIWQLMDDLQHVVDAREINERPAELSAWVDILLTLGMVLTMHISTQRRPSAAIEKETRASSEPGESSAPSKHPKPSEPAEPSKPPPAMVLIQKPTITAGELPADHQGTLHASGALTQSRRNLGAILDALMVEKPSSLSEQYKEDSAYKHLYSAGEHWYAPVGTRWFEVDVDENDSVLIVDPKQSQRTGFPLTSNRAGQWFIDIRFRLKASGLRRLRQKGQRLKPPKIKDLREQLNSFDKQLMQRHSELEALREAIAATPEDAQEAARTTYLAQADNHIKELDVTISQLKSLKIIDTVPNYLDGMYEYLTNQIFVARSAINEQLAGFQQQLRSVEGHMDPDDDTLATLPLSTYQKVYEVTQDMIERLTFIETPLKEMRELGERGVRFATTHGPGLANVSLTDLKAFKISLSTFLCLNETKTESLPAAREAVARIIETAELAVQSLRVALDPENEATQDQLIETLDSLVDQFASVDQNLVELPADFPDDLQKTPLANLRKQIDEFAQNATRELTALLRERKAQTLEPMPGPSRPSSRVTKRVTKRVIKTHLKGIVIGEERLPDAEGSTALVEVKEPLTGKVIATFHEKEPGVWVEQPPAARSTSRTQARNLKQSTTHGQALLDTLEAFITRTEVLSKEAGWLPVTIEERISNRIEQLMHASQEIEEALTLSNLTESTTHPSAMLNKRLSAAISKLQGERKRLRIHMLKTRPPTAAHVELLLKEGVVTINPPTGARIKLTGRHSSFLQEYPVVDIQTKKTLWYAHFHYNALTGSEENFTAAHLKTPDQRGLGGKYERRNDASRNNISIYRSEISPQLARTLFFKSKPPQPAVEEPQA</sequence>
<keyword evidence="1" id="KW-0175">Coiled coil</keyword>
<dbReference type="InterPro" id="IPR046673">
    <property type="entry name" value="ToxA_N"/>
</dbReference>
<feature type="domain" description="Dermonecrotic toxin N-terminal" evidence="3">
    <location>
        <begin position="369"/>
        <end position="617"/>
    </location>
</feature>
<dbReference type="Proteomes" id="UP001154922">
    <property type="component" value="Unassembled WGS sequence"/>
</dbReference>
<dbReference type="EMBL" id="JAJOZI010000063">
    <property type="protein sequence ID" value="MCD7039188.1"/>
    <property type="molecule type" value="Genomic_DNA"/>
</dbReference>
<protein>
    <recommendedName>
        <fullName evidence="3">Dermonecrotic toxin N-terminal domain-containing protein</fullName>
    </recommendedName>
</protein>